<reference evidence="9 10" key="1">
    <citation type="journal article" date="2012" name="Appl. Environ. Microbiol.">
        <title>Short-read sequencing for genomic analysis of the brown rot fungus Fibroporia radiculosa.</title>
        <authorList>
            <person name="Tang J.D."/>
            <person name="Perkins A.D."/>
            <person name="Sonstegard T.S."/>
            <person name="Schroeder S.G."/>
            <person name="Burgess S.C."/>
            <person name="Diehl S.V."/>
        </authorList>
    </citation>
    <scope>NUCLEOTIDE SEQUENCE [LARGE SCALE GENOMIC DNA]</scope>
    <source>
        <strain evidence="9 10">TFFH 294</strain>
    </source>
</reference>
<dbReference type="SMART" id="SM00487">
    <property type="entry name" value="DEXDc"/>
    <property type="match status" value="1"/>
</dbReference>
<evidence type="ECO:0000256" key="2">
    <source>
        <dbReference type="ARBA" id="ARBA00022741"/>
    </source>
</evidence>
<dbReference type="Gene3D" id="3.40.50.300">
    <property type="entry name" value="P-loop containing nucleotide triphosphate hydrolases"/>
    <property type="match status" value="2"/>
</dbReference>
<dbReference type="RefSeq" id="XP_012177583.1">
    <property type="nucleotide sequence ID" value="XM_012322193.1"/>
</dbReference>
<keyword evidence="3" id="KW-0378">Hydrolase</keyword>
<dbReference type="Pfam" id="PF00271">
    <property type="entry name" value="Helicase_C"/>
    <property type="match status" value="1"/>
</dbReference>
<dbReference type="EMBL" id="HE796875">
    <property type="protein sequence ID" value="CCL98300.1"/>
    <property type="molecule type" value="Genomic_DNA"/>
</dbReference>
<evidence type="ECO:0000256" key="5">
    <source>
        <dbReference type="ARBA" id="ARBA00022840"/>
    </source>
</evidence>
<dbReference type="GeneID" id="24093211"/>
<evidence type="ECO:0000256" key="3">
    <source>
        <dbReference type="ARBA" id="ARBA00022801"/>
    </source>
</evidence>
<evidence type="ECO:0000313" key="9">
    <source>
        <dbReference type="EMBL" id="CCL98300.1"/>
    </source>
</evidence>
<dbReference type="InterPro" id="IPR001650">
    <property type="entry name" value="Helicase_C-like"/>
</dbReference>
<proteinExistence type="predicted"/>
<dbReference type="InterPro" id="IPR027417">
    <property type="entry name" value="P-loop_NTPase"/>
</dbReference>
<evidence type="ECO:0000313" key="10">
    <source>
        <dbReference type="Proteomes" id="UP000006352"/>
    </source>
</evidence>
<gene>
    <name evidence="9" type="ORF">FIBRA_00294</name>
</gene>
<evidence type="ECO:0000256" key="1">
    <source>
        <dbReference type="ARBA" id="ARBA00012552"/>
    </source>
</evidence>
<evidence type="ECO:0000256" key="6">
    <source>
        <dbReference type="ARBA" id="ARBA00047984"/>
    </source>
</evidence>
<dbReference type="Pfam" id="PF00270">
    <property type="entry name" value="DEAD"/>
    <property type="match status" value="1"/>
</dbReference>
<comment type="catalytic activity">
    <reaction evidence="6">
        <text>ATP + H2O = ADP + phosphate + H(+)</text>
        <dbReference type="Rhea" id="RHEA:13065"/>
        <dbReference type="ChEBI" id="CHEBI:15377"/>
        <dbReference type="ChEBI" id="CHEBI:15378"/>
        <dbReference type="ChEBI" id="CHEBI:30616"/>
        <dbReference type="ChEBI" id="CHEBI:43474"/>
        <dbReference type="ChEBI" id="CHEBI:456216"/>
        <dbReference type="EC" id="3.6.4.13"/>
    </reaction>
</comment>
<dbReference type="Proteomes" id="UP000006352">
    <property type="component" value="Unassembled WGS sequence"/>
</dbReference>
<organism evidence="9 10">
    <name type="scientific">Fibroporia radiculosa</name>
    <dbReference type="NCBI Taxonomy" id="599839"/>
    <lineage>
        <taxon>Eukaryota</taxon>
        <taxon>Fungi</taxon>
        <taxon>Dikarya</taxon>
        <taxon>Basidiomycota</taxon>
        <taxon>Agaricomycotina</taxon>
        <taxon>Agaricomycetes</taxon>
        <taxon>Polyporales</taxon>
        <taxon>Fibroporiaceae</taxon>
        <taxon>Fibroporia</taxon>
    </lineage>
</organism>
<evidence type="ECO:0000256" key="4">
    <source>
        <dbReference type="ARBA" id="ARBA00022806"/>
    </source>
</evidence>
<keyword evidence="10" id="KW-1185">Reference proteome</keyword>
<sequence length="602" mass="66522">MRHFSPSTVFARCSVYISAPSRSRSCRSYVRDATKCDTVGRVIIYEPPDSYAGSDGRITFDHLGIRAEIVKVLNEAFPSVKHPTTTQQLLIRAILSNKDVLLKDHTGTGKSFGILLALLNNAFKASIHDGGSKSKSKSKSITSLVIVPHRDLAYQFIHWVERIHSYLPRADPIASIVQAVVRNAADPLPEQILHLKEHPPRILIGTPPALLDLIQEDASALIFDKLSTVVVDEVDYLVESFPRNMDKYARLKARRQLLKHPSLTRQILNKIYCINKSVSNKKSQTDSDPSFHSNVGLDRPQLIMASATFRVPLRHFVLVRSGWFPKSRDNLIRIMGSSVPDNLVKPSTEDVARHSLGGSFIQHHALVVSEDGSIKNITGAADPPQPEDTMSSDSSISGHTITVNATALSPPDSGINEDHMDFESIGDDIVVESLPFKYNMLEAVSEAFALDVPRLALLVLPASAPLRRVVTALCEFGVDARNLDIFQEEARSGYLSQETSRPPSDNPTLLVGTLASIRGLDLPELTHVFILGLPEDRPVDTYLHAAGRVGRFGRGGKVISVLSARHKSKTNKGKFGWKDEPQKIQRMFQMMGVKPIKLSHFL</sequence>
<dbReference type="STRING" id="599839.J7RVB6"/>
<dbReference type="SUPFAM" id="SSF52540">
    <property type="entry name" value="P-loop containing nucleoside triphosphate hydrolases"/>
    <property type="match status" value="1"/>
</dbReference>
<dbReference type="PROSITE" id="PS51194">
    <property type="entry name" value="HELICASE_CTER"/>
    <property type="match status" value="1"/>
</dbReference>
<feature type="domain" description="Helicase C-terminal" evidence="8">
    <location>
        <begin position="414"/>
        <end position="602"/>
    </location>
</feature>
<dbReference type="FunCoup" id="J7RVB6">
    <property type="interactions" value="61"/>
</dbReference>
<protein>
    <recommendedName>
        <fullName evidence="1">RNA helicase</fullName>
        <ecNumber evidence="1">3.6.4.13</ecNumber>
    </recommendedName>
</protein>
<feature type="domain" description="Helicase ATP-binding" evidence="7">
    <location>
        <begin position="91"/>
        <end position="327"/>
    </location>
</feature>
<evidence type="ECO:0000259" key="7">
    <source>
        <dbReference type="PROSITE" id="PS51192"/>
    </source>
</evidence>
<dbReference type="AlphaFoldDB" id="J7RVB6"/>
<dbReference type="InParanoid" id="J7RVB6"/>
<keyword evidence="4" id="KW-0347">Helicase</keyword>
<name>J7RVB6_9APHY</name>
<accession>J7RVB6</accession>
<dbReference type="EC" id="3.6.4.13" evidence="1"/>
<dbReference type="GO" id="GO:0005524">
    <property type="term" value="F:ATP binding"/>
    <property type="evidence" value="ECO:0007669"/>
    <property type="project" value="UniProtKB-KW"/>
</dbReference>
<keyword evidence="2" id="KW-0547">Nucleotide-binding</keyword>
<keyword evidence="5" id="KW-0067">ATP-binding</keyword>
<evidence type="ECO:0000259" key="8">
    <source>
        <dbReference type="PROSITE" id="PS51194"/>
    </source>
</evidence>
<dbReference type="PROSITE" id="PS51192">
    <property type="entry name" value="HELICASE_ATP_BIND_1"/>
    <property type="match status" value="1"/>
</dbReference>
<dbReference type="InterPro" id="IPR011545">
    <property type="entry name" value="DEAD/DEAH_box_helicase_dom"/>
</dbReference>
<dbReference type="PANTHER" id="PTHR47960">
    <property type="entry name" value="DEAD-BOX ATP-DEPENDENT RNA HELICASE 50"/>
    <property type="match status" value="1"/>
</dbReference>
<dbReference type="InterPro" id="IPR014001">
    <property type="entry name" value="Helicase_ATP-bd"/>
</dbReference>
<dbReference type="OrthoDB" id="10256233at2759"/>
<dbReference type="HOGENOM" id="CLU_019374_0_0_1"/>
<dbReference type="GO" id="GO:0016787">
    <property type="term" value="F:hydrolase activity"/>
    <property type="evidence" value="ECO:0007669"/>
    <property type="project" value="UniProtKB-KW"/>
</dbReference>
<dbReference type="GO" id="GO:0003676">
    <property type="term" value="F:nucleic acid binding"/>
    <property type="evidence" value="ECO:0007669"/>
    <property type="project" value="InterPro"/>
</dbReference>
<dbReference type="GO" id="GO:0003724">
    <property type="term" value="F:RNA helicase activity"/>
    <property type="evidence" value="ECO:0007669"/>
    <property type="project" value="UniProtKB-EC"/>
</dbReference>
<dbReference type="SMART" id="SM00490">
    <property type="entry name" value="HELICc"/>
    <property type="match status" value="1"/>
</dbReference>